<dbReference type="Proteomes" id="UP000075884">
    <property type="component" value="Unassembled WGS sequence"/>
</dbReference>
<reference evidence="2" key="1">
    <citation type="submission" date="2013-03" db="EMBL/GenBank/DDBJ databases">
        <title>The Genome Sequence of Anopheles dirus WRAIR2.</title>
        <authorList>
            <consortium name="The Broad Institute Genomics Platform"/>
            <person name="Neafsey D.E."/>
            <person name="Walton C."/>
            <person name="Walker B."/>
            <person name="Young S.K."/>
            <person name="Zeng Q."/>
            <person name="Gargeya S."/>
            <person name="Fitzgerald M."/>
            <person name="Haas B."/>
            <person name="Abouelleil A."/>
            <person name="Allen A.W."/>
            <person name="Alvarado L."/>
            <person name="Arachchi H.M."/>
            <person name="Berlin A.M."/>
            <person name="Chapman S.B."/>
            <person name="Gainer-Dewar J."/>
            <person name="Goldberg J."/>
            <person name="Griggs A."/>
            <person name="Gujja S."/>
            <person name="Hansen M."/>
            <person name="Howarth C."/>
            <person name="Imamovic A."/>
            <person name="Ireland A."/>
            <person name="Larimer J."/>
            <person name="McCowan C."/>
            <person name="Murphy C."/>
            <person name="Pearson M."/>
            <person name="Poon T.W."/>
            <person name="Priest M."/>
            <person name="Roberts A."/>
            <person name="Saif S."/>
            <person name="Shea T."/>
            <person name="Sisk P."/>
            <person name="Sykes S."/>
            <person name="Wortman J."/>
            <person name="Nusbaum C."/>
            <person name="Birren B."/>
        </authorList>
    </citation>
    <scope>NUCLEOTIDE SEQUENCE [LARGE SCALE GENOMIC DNA]</scope>
    <source>
        <strain evidence="2">WRAIR2</strain>
    </source>
</reference>
<evidence type="ECO:0000313" key="1">
    <source>
        <dbReference type="EnsemblMetazoa" id="ADIR015010-PA"/>
    </source>
</evidence>
<dbReference type="EnsemblMetazoa" id="ADIR015010-RA">
    <property type="protein sequence ID" value="ADIR015010-PA"/>
    <property type="gene ID" value="ADIR015010"/>
</dbReference>
<dbReference type="VEuPathDB" id="VectorBase:ADIR015010"/>
<proteinExistence type="predicted"/>
<reference evidence="1" key="2">
    <citation type="submission" date="2020-05" db="UniProtKB">
        <authorList>
            <consortium name="EnsemblMetazoa"/>
        </authorList>
    </citation>
    <scope>IDENTIFICATION</scope>
    <source>
        <strain evidence="1">WRAIR2</strain>
    </source>
</reference>
<organism evidence="1 2">
    <name type="scientific">Anopheles dirus</name>
    <dbReference type="NCBI Taxonomy" id="7168"/>
    <lineage>
        <taxon>Eukaryota</taxon>
        <taxon>Metazoa</taxon>
        <taxon>Ecdysozoa</taxon>
        <taxon>Arthropoda</taxon>
        <taxon>Hexapoda</taxon>
        <taxon>Insecta</taxon>
        <taxon>Pterygota</taxon>
        <taxon>Neoptera</taxon>
        <taxon>Endopterygota</taxon>
        <taxon>Diptera</taxon>
        <taxon>Nematocera</taxon>
        <taxon>Culicoidea</taxon>
        <taxon>Culicidae</taxon>
        <taxon>Anophelinae</taxon>
        <taxon>Anopheles</taxon>
    </lineage>
</organism>
<accession>A0A182NYX1</accession>
<sequence>MKLLPSAEPGERRCFITVLLW</sequence>
<protein>
    <submittedName>
        <fullName evidence="1">Uncharacterized protein</fullName>
    </submittedName>
</protein>
<name>A0A182NYX1_9DIPT</name>
<keyword evidence="2" id="KW-1185">Reference proteome</keyword>
<evidence type="ECO:0000313" key="2">
    <source>
        <dbReference type="Proteomes" id="UP000075884"/>
    </source>
</evidence>
<dbReference type="AlphaFoldDB" id="A0A182NYX1"/>